<protein>
    <submittedName>
        <fullName evidence="7">MFS transporter</fullName>
    </submittedName>
</protein>
<evidence type="ECO:0000259" key="6">
    <source>
        <dbReference type="PROSITE" id="PS50850"/>
    </source>
</evidence>
<evidence type="ECO:0000256" key="5">
    <source>
        <dbReference type="SAM" id="Phobius"/>
    </source>
</evidence>
<dbReference type="PROSITE" id="PS50850">
    <property type="entry name" value="MFS"/>
    <property type="match status" value="1"/>
</dbReference>
<dbReference type="PANTHER" id="PTHR23523:SF2">
    <property type="entry name" value="2-NITROIMIDAZOLE TRANSPORTER"/>
    <property type="match status" value="1"/>
</dbReference>
<evidence type="ECO:0000313" key="8">
    <source>
        <dbReference type="Proteomes" id="UP000297638"/>
    </source>
</evidence>
<dbReference type="AlphaFoldDB" id="A0A4Y8TXJ8"/>
<feature type="transmembrane region" description="Helical" evidence="5">
    <location>
        <begin position="82"/>
        <end position="100"/>
    </location>
</feature>
<dbReference type="RefSeq" id="WP_134779544.1">
    <property type="nucleotide sequence ID" value="NZ_SPDS01000001.1"/>
</dbReference>
<comment type="subcellular location">
    <subcellularLocation>
        <location evidence="1">Cell membrane</location>
        <topology evidence="1">Multi-pass membrane protein</topology>
    </subcellularLocation>
</comment>
<feature type="domain" description="Major facilitator superfamily (MFS) profile" evidence="6">
    <location>
        <begin position="12"/>
        <end position="400"/>
    </location>
</feature>
<name>A0A4Y8TXJ8_9MICC</name>
<keyword evidence="4 5" id="KW-0472">Membrane</keyword>
<dbReference type="Proteomes" id="UP000297638">
    <property type="component" value="Unassembled WGS sequence"/>
</dbReference>
<dbReference type="Pfam" id="PF07690">
    <property type="entry name" value="MFS_1"/>
    <property type="match status" value="1"/>
</dbReference>
<dbReference type="PANTHER" id="PTHR23523">
    <property type="match status" value="1"/>
</dbReference>
<feature type="transmembrane region" description="Helical" evidence="5">
    <location>
        <begin position="221"/>
        <end position="240"/>
    </location>
</feature>
<proteinExistence type="predicted"/>
<feature type="transmembrane region" description="Helical" evidence="5">
    <location>
        <begin position="286"/>
        <end position="305"/>
    </location>
</feature>
<evidence type="ECO:0000313" key="7">
    <source>
        <dbReference type="EMBL" id="TFH56299.1"/>
    </source>
</evidence>
<evidence type="ECO:0000256" key="2">
    <source>
        <dbReference type="ARBA" id="ARBA00022692"/>
    </source>
</evidence>
<feature type="transmembrane region" description="Helical" evidence="5">
    <location>
        <begin position="53"/>
        <end position="70"/>
    </location>
</feature>
<dbReference type="InterPro" id="IPR011701">
    <property type="entry name" value="MFS"/>
</dbReference>
<reference evidence="7 8" key="1">
    <citation type="submission" date="2019-03" db="EMBL/GenBank/DDBJ databases">
        <title>Glutamicibacter sp. LJH19 genome.</title>
        <authorList>
            <person name="Sinai Borker S."/>
            <person name="Kumar R."/>
        </authorList>
    </citation>
    <scope>NUCLEOTIDE SEQUENCE [LARGE SCALE GENOMIC DNA]</scope>
    <source>
        <strain evidence="7 8">LJH19</strain>
    </source>
</reference>
<keyword evidence="2 5" id="KW-0812">Transmembrane</keyword>
<evidence type="ECO:0000256" key="3">
    <source>
        <dbReference type="ARBA" id="ARBA00022989"/>
    </source>
</evidence>
<feature type="transmembrane region" description="Helical" evidence="5">
    <location>
        <begin position="344"/>
        <end position="367"/>
    </location>
</feature>
<feature type="transmembrane region" description="Helical" evidence="5">
    <location>
        <begin position="106"/>
        <end position="124"/>
    </location>
</feature>
<dbReference type="InterPro" id="IPR052524">
    <property type="entry name" value="MFS_Cyanate_Porter"/>
</dbReference>
<feature type="transmembrane region" description="Helical" evidence="5">
    <location>
        <begin position="311"/>
        <end position="332"/>
    </location>
</feature>
<dbReference type="InterPro" id="IPR036259">
    <property type="entry name" value="MFS_trans_sf"/>
</dbReference>
<dbReference type="Gene3D" id="1.20.1250.20">
    <property type="entry name" value="MFS general substrate transporter like domains"/>
    <property type="match status" value="2"/>
</dbReference>
<dbReference type="GO" id="GO:0005886">
    <property type="term" value="C:plasma membrane"/>
    <property type="evidence" value="ECO:0007669"/>
    <property type="project" value="UniProtKB-SubCell"/>
</dbReference>
<keyword evidence="3 5" id="KW-1133">Transmembrane helix</keyword>
<feature type="transmembrane region" description="Helical" evidence="5">
    <location>
        <begin position="167"/>
        <end position="187"/>
    </location>
</feature>
<evidence type="ECO:0000256" key="4">
    <source>
        <dbReference type="ARBA" id="ARBA00023136"/>
    </source>
</evidence>
<feature type="transmembrane region" description="Helical" evidence="5">
    <location>
        <begin position="373"/>
        <end position="395"/>
    </location>
</feature>
<dbReference type="InterPro" id="IPR020846">
    <property type="entry name" value="MFS_dom"/>
</dbReference>
<dbReference type="GO" id="GO:0022857">
    <property type="term" value="F:transmembrane transporter activity"/>
    <property type="evidence" value="ECO:0007669"/>
    <property type="project" value="InterPro"/>
</dbReference>
<feature type="transmembrane region" description="Helical" evidence="5">
    <location>
        <begin position="260"/>
        <end position="279"/>
    </location>
</feature>
<gene>
    <name evidence="7" type="ORF">EXY26_04410</name>
</gene>
<evidence type="ECO:0000256" key="1">
    <source>
        <dbReference type="ARBA" id="ARBA00004651"/>
    </source>
</evidence>
<sequence length="418" mass="44697">MTKDSVVSPRAGRIGALLGILLLALSLRAAVVSVSPLLSRIETDIQFTEFTTGLLAMLAPIAFAVFGLLTPRLIKSFGLETTLMISLGLAVSGQIARIFMPEVYSFLALSIVTLAGYGMGNVVLPPLVKKYFPDRIGMVTSGYVTMLAIGTWMAPQFSVPLADLTSWQMSIGSWAALSGIVLIPWLVQLFADRGVERPDNPVHASGHPQPIAKINPWKSKVAWGLAIFLAGNSAQTYVYFTWLPPYLQNRGLDELAAGNMLALFAILGLPVSLLVPLWVPRLKHPIFAVLIFTACWVSGHLGIYLSPTQNTAVWICLAGLGQGTFAIALLMMNLRSRTTYGSGVLSGFAQGLGYAGAAVVPMLFGVVQKATGSWGAAFSMLGVCVIVMLIGAFIINSPRTIEDDSPGTEDLGKLERIN</sequence>
<accession>A0A4Y8TXJ8</accession>
<organism evidence="7 8">
    <name type="scientific">Glutamicibacter arilaitensis</name>
    <dbReference type="NCBI Taxonomy" id="256701"/>
    <lineage>
        <taxon>Bacteria</taxon>
        <taxon>Bacillati</taxon>
        <taxon>Actinomycetota</taxon>
        <taxon>Actinomycetes</taxon>
        <taxon>Micrococcales</taxon>
        <taxon>Micrococcaceae</taxon>
        <taxon>Glutamicibacter</taxon>
    </lineage>
</organism>
<dbReference type="EMBL" id="SPDS01000001">
    <property type="protein sequence ID" value="TFH56299.1"/>
    <property type="molecule type" value="Genomic_DNA"/>
</dbReference>
<feature type="transmembrane region" description="Helical" evidence="5">
    <location>
        <begin position="136"/>
        <end position="155"/>
    </location>
</feature>
<dbReference type="SUPFAM" id="SSF103473">
    <property type="entry name" value="MFS general substrate transporter"/>
    <property type="match status" value="1"/>
</dbReference>
<comment type="caution">
    <text evidence="7">The sequence shown here is derived from an EMBL/GenBank/DDBJ whole genome shotgun (WGS) entry which is preliminary data.</text>
</comment>